<feature type="domain" description="VOC" evidence="5">
    <location>
        <begin position="3"/>
        <end position="119"/>
    </location>
</feature>
<dbReference type="Pfam" id="PF00903">
    <property type="entry name" value="Glyoxalase"/>
    <property type="match status" value="1"/>
</dbReference>
<proteinExistence type="inferred from homology"/>
<evidence type="ECO:0000256" key="2">
    <source>
        <dbReference type="ARBA" id="ARBA00021572"/>
    </source>
</evidence>
<sequence length="146" mass="16287">MTDIASPNLPSRDFETTSRFYEKLGFVETWRDDGWMILKRGDLLLEFFPHPELDPAASWFSCCFRLADVGAFFDGMLAAGIPEQRTGWPRAHRPTREAWGGTVGALIDPDGSLIRLIQTEDQARPLSLPRSSGDGNTRAHDSTHAP</sequence>
<dbReference type="GO" id="GO:0046677">
    <property type="term" value="P:response to antibiotic"/>
    <property type="evidence" value="ECO:0007669"/>
    <property type="project" value="UniProtKB-KW"/>
</dbReference>
<gene>
    <name evidence="6" type="ORF">NA66_100829</name>
</gene>
<dbReference type="SUPFAM" id="SSF54593">
    <property type="entry name" value="Glyoxalase/Bleomycin resistance protein/Dihydroxybiphenyl dioxygenase"/>
    <property type="match status" value="1"/>
</dbReference>
<name>A0A318J4Y2_BURPY</name>
<evidence type="ECO:0000313" key="6">
    <source>
        <dbReference type="EMBL" id="PXX34719.1"/>
    </source>
</evidence>
<reference evidence="6 7" key="1">
    <citation type="submission" date="2018-05" db="EMBL/GenBank/DDBJ databases">
        <title>Comparative genomics of bacterial root endophytes of switchgrass collected from native prairies over two seasons.</title>
        <authorList>
            <person name="Tang Y."/>
        </authorList>
    </citation>
    <scope>NUCLEOTIDE SEQUENCE [LARGE SCALE GENOMIC DNA]</scope>
    <source>
        <strain evidence="6 7">NFIX32</strain>
    </source>
</reference>
<dbReference type="InterPro" id="IPR029068">
    <property type="entry name" value="Glyas_Bleomycin-R_OHBP_Dase"/>
</dbReference>
<keyword evidence="3" id="KW-0046">Antibiotic resistance</keyword>
<dbReference type="Proteomes" id="UP000247755">
    <property type="component" value="Unassembled WGS sequence"/>
</dbReference>
<dbReference type="EMBL" id="QJJY01000008">
    <property type="protein sequence ID" value="PXX34719.1"/>
    <property type="molecule type" value="Genomic_DNA"/>
</dbReference>
<accession>A0A318J4Y2</accession>
<dbReference type="InterPro" id="IPR004360">
    <property type="entry name" value="Glyas_Fos-R_dOase_dom"/>
</dbReference>
<evidence type="ECO:0000256" key="3">
    <source>
        <dbReference type="ARBA" id="ARBA00023251"/>
    </source>
</evidence>
<dbReference type="InterPro" id="IPR037523">
    <property type="entry name" value="VOC_core"/>
</dbReference>
<dbReference type="PROSITE" id="PS51819">
    <property type="entry name" value="VOC"/>
    <property type="match status" value="1"/>
</dbReference>
<protein>
    <recommendedName>
        <fullName evidence="2">Bleomycin resistance protein</fullName>
    </recommendedName>
</protein>
<dbReference type="PRINTS" id="PR00311">
    <property type="entry name" value="BLEOMYCINRST"/>
</dbReference>
<dbReference type="AlphaFoldDB" id="A0A318J4Y2"/>
<dbReference type="InterPro" id="IPR000335">
    <property type="entry name" value="Bleomycin-R"/>
</dbReference>
<evidence type="ECO:0000256" key="4">
    <source>
        <dbReference type="SAM" id="MobiDB-lite"/>
    </source>
</evidence>
<feature type="region of interest" description="Disordered" evidence="4">
    <location>
        <begin position="121"/>
        <end position="146"/>
    </location>
</feature>
<organism evidence="6 7">
    <name type="scientific">Burkholderia pyrrocinia</name>
    <name type="common">Pseudomonas pyrrocinia</name>
    <dbReference type="NCBI Taxonomy" id="60550"/>
    <lineage>
        <taxon>Bacteria</taxon>
        <taxon>Pseudomonadati</taxon>
        <taxon>Pseudomonadota</taxon>
        <taxon>Betaproteobacteria</taxon>
        <taxon>Burkholderiales</taxon>
        <taxon>Burkholderiaceae</taxon>
        <taxon>Burkholderia</taxon>
        <taxon>Burkholderia cepacia complex</taxon>
    </lineage>
</organism>
<dbReference type="Gene3D" id="3.10.180.10">
    <property type="entry name" value="2,3-Dihydroxybiphenyl 1,2-Dioxygenase, domain 1"/>
    <property type="match status" value="1"/>
</dbReference>
<evidence type="ECO:0000256" key="1">
    <source>
        <dbReference type="ARBA" id="ARBA00011051"/>
    </source>
</evidence>
<evidence type="ECO:0000259" key="5">
    <source>
        <dbReference type="PROSITE" id="PS51819"/>
    </source>
</evidence>
<feature type="compositionally biased region" description="Basic and acidic residues" evidence="4">
    <location>
        <begin position="137"/>
        <end position="146"/>
    </location>
</feature>
<evidence type="ECO:0000313" key="7">
    <source>
        <dbReference type="Proteomes" id="UP000247755"/>
    </source>
</evidence>
<comment type="caution">
    <text evidence="6">The sequence shown here is derived from an EMBL/GenBank/DDBJ whole genome shotgun (WGS) entry which is preliminary data.</text>
</comment>
<dbReference type="CDD" id="cd08350">
    <property type="entry name" value="BLMT_like"/>
    <property type="match status" value="1"/>
</dbReference>
<comment type="similarity">
    <text evidence="1">Belongs to the bleomycin resistance protein family.</text>
</comment>